<dbReference type="OrthoDB" id="6546405at2"/>
<dbReference type="AlphaFoldDB" id="A0A5A7NN47"/>
<protein>
    <submittedName>
        <fullName evidence="1">Uncharacterized protein</fullName>
    </submittedName>
</protein>
<sequence length="599" mass="65753">MHPDDHEFVYEGLSVIYKHRRSLQDRRHLLVVFSGGFGPKRGYDLNGSVVDGIRTDILWIRDLFDGDFSYYIRTHKHGTRVAEAVAALIEKIRLERGLEKHHCTLFGISKGATGALYHGLANDYPNIVAVSPRMTIGSGNRQLRPDILRQLIGEDTDEGVAEIDAVMPDLLANDTNTARNIYLFSSPADGQYKTEIAPFLADFERYDNFNFVLTDSPLVKRHRDVASYNVPLLLATVAALGEGAPPRYGHVRNGIGSFVSALPQPSLETVRQRRETVGRLTALTLRKGRLYPEGILFTKGMDTRKSGPLSRKLTLASDVDRKGYTLDTLPDDKLSRTYFENEFCDYSHGRFSSRKREGINLAGLPDGQYRLGLELAQHGVTTVVDAVPADPHDAAMVMGGKLVRLHSTGGSVSLHKGPVLGAPMPGSHFEVSGSWARGNRVHVEGRYVLPGQRAPKHGDIQYHLVFVKPGTASPVTSRALGTSKRSFPGNRVGDPLGDYGHTYFASRAYEGVKADGLAPGEYDVYVTALAGTILSSHPAGLRLSVGGAEGALECRLEPAQPLAGGRAALAWATRNRPRLVRRLGRDLRRIKRRVLAAKR</sequence>
<comment type="caution">
    <text evidence="1">The sequence shown here is derived from an EMBL/GenBank/DDBJ whole genome shotgun (WGS) entry which is preliminary data.</text>
</comment>
<evidence type="ECO:0000313" key="2">
    <source>
        <dbReference type="Proteomes" id="UP000325307"/>
    </source>
</evidence>
<keyword evidence="2" id="KW-1185">Reference proteome</keyword>
<dbReference type="RefSeq" id="WP_149955419.1">
    <property type="nucleotide sequence ID" value="NZ_BKDJ01000001.1"/>
</dbReference>
<gene>
    <name evidence="1" type="ORF">NCCP1664_04330</name>
</gene>
<dbReference type="InterPro" id="IPR029058">
    <property type="entry name" value="AB_hydrolase_fold"/>
</dbReference>
<accession>A0A5A7NN47</accession>
<dbReference type="EMBL" id="BKDJ01000001">
    <property type="protein sequence ID" value="GER21936.1"/>
    <property type="molecule type" value="Genomic_DNA"/>
</dbReference>
<name>A0A5A7NN47_9MICC</name>
<proteinExistence type="predicted"/>
<dbReference type="Proteomes" id="UP000325307">
    <property type="component" value="Unassembled WGS sequence"/>
</dbReference>
<organism evidence="1 2">
    <name type="scientific">Zafaria cholistanensis</name>
    <dbReference type="NCBI Taxonomy" id="1682741"/>
    <lineage>
        <taxon>Bacteria</taxon>
        <taxon>Bacillati</taxon>
        <taxon>Actinomycetota</taxon>
        <taxon>Actinomycetes</taxon>
        <taxon>Micrococcales</taxon>
        <taxon>Micrococcaceae</taxon>
        <taxon>Zafaria</taxon>
    </lineage>
</organism>
<reference evidence="1 2" key="1">
    <citation type="submission" date="2019-09" db="EMBL/GenBank/DDBJ databases">
        <title>Arthrobacter zafarii sp. nov., a moderately thermotolerant and halotolerant actinobacterium isolated from Cholistan desert soil of Pakistan.</title>
        <authorList>
            <person name="Amin A."/>
            <person name="Ahmed I."/>
            <person name="Khalid N."/>
            <person name="Schumann P."/>
            <person name="Busse H.J."/>
            <person name="Khan I.U."/>
            <person name="Li S."/>
            <person name="Li W.J."/>
        </authorList>
    </citation>
    <scope>NUCLEOTIDE SEQUENCE [LARGE SCALE GENOMIC DNA]</scope>
    <source>
        <strain evidence="1 2">NCCP-1664</strain>
    </source>
</reference>
<evidence type="ECO:0000313" key="1">
    <source>
        <dbReference type="EMBL" id="GER21936.1"/>
    </source>
</evidence>
<dbReference type="SUPFAM" id="SSF53474">
    <property type="entry name" value="alpha/beta-Hydrolases"/>
    <property type="match status" value="1"/>
</dbReference>